<keyword evidence="6" id="KW-0732">Signal</keyword>
<sequence length="303" mass="32116">MPRPITRRSLLGAGALLPLALHRPAVAETASGPWRVGAFTVVPLTDGLFPLEPSMIPGAESPAGRGLLEGAGLPPSGPSPEPVNAFLIRRGERHWLLDAGCGTVFGPGFDRVSDALAGQGVRPDQVETVWLSHLHADHIGGLLTPERQARFPNAELVLQEREVAFWSDTGARANASAALGPMFDTASAVLGAYAGRVRRIAGEVELTGGVHALPLPGHTPGHMGVLVADGAERLLIWGDVIHSRLLQMPHPDWTVIWDADPAQAIATRRRLIDRAASESLRVAGMHMAVRGRIARDGAGYVLT</sequence>
<dbReference type="PANTHER" id="PTHR42978">
    <property type="entry name" value="QUORUM-QUENCHING LACTONASE YTNP-RELATED-RELATED"/>
    <property type="match status" value="1"/>
</dbReference>
<feature type="signal peptide" evidence="6">
    <location>
        <begin position="1"/>
        <end position="27"/>
    </location>
</feature>
<dbReference type="EMBL" id="JACHOP010000001">
    <property type="protein sequence ID" value="MBB5755563.1"/>
    <property type="molecule type" value="Genomic_DNA"/>
</dbReference>
<keyword evidence="3 8" id="KW-0378">Hydrolase</keyword>
<dbReference type="GO" id="GO:0046872">
    <property type="term" value="F:metal ion binding"/>
    <property type="evidence" value="ECO:0007669"/>
    <property type="project" value="UniProtKB-KW"/>
</dbReference>
<feature type="region of interest" description="Disordered" evidence="5">
    <location>
        <begin position="60"/>
        <end position="79"/>
    </location>
</feature>
<accession>A0A840ZF64</accession>
<gene>
    <name evidence="8" type="ORF">HNR00_000252</name>
</gene>
<name>A0A840ZF64_9HYPH</name>
<evidence type="ECO:0000256" key="1">
    <source>
        <dbReference type="ARBA" id="ARBA00007749"/>
    </source>
</evidence>
<dbReference type="InterPro" id="IPR001279">
    <property type="entry name" value="Metallo-B-lactamas"/>
</dbReference>
<feature type="chain" id="PRO_5032699981" evidence="6">
    <location>
        <begin position="28"/>
        <end position="303"/>
    </location>
</feature>
<organism evidence="8 9">
    <name type="scientific">Methylorubrum rhodinum</name>
    <dbReference type="NCBI Taxonomy" id="29428"/>
    <lineage>
        <taxon>Bacteria</taxon>
        <taxon>Pseudomonadati</taxon>
        <taxon>Pseudomonadota</taxon>
        <taxon>Alphaproteobacteria</taxon>
        <taxon>Hyphomicrobiales</taxon>
        <taxon>Methylobacteriaceae</taxon>
        <taxon>Methylorubrum</taxon>
    </lineage>
</organism>
<dbReference type="Gene3D" id="3.60.15.10">
    <property type="entry name" value="Ribonuclease Z/Hydroxyacylglutathione hydrolase-like"/>
    <property type="match status" value="1"/>
</dbReference>
<dbReference type="InterPro" id="IPR051013">
    <property type="entry name" value="MBL_superfamily_lactonases"/>
</dbReference>
<comment type="similarity">
    <text evidence="1">Belongs to the metallo-beta-lactamase superfamily.</text>
</comment>
<comment type="caution">
    <text evidence="8">The sequence shown here is derived from an EMBL/GenBank/DDBJ whole genome shotgun (WGS) entry which is preliminary data.</text>
</comment>
<feature type="domain" description="Metallo-beta-lactamase" evidence="7">
    <location>
        <begin position="82"/>
        <end position="286"/>
    </location>
</feature>
<evidence type="ECO:0000259" key="7">
    <source>
        <dbReference type="SMART" id="SM00849"/>
    </source>
</evidence>
<dbReference type="PROSITE" id="PS51318">
    <property type="entry name" value="TAT"/>
    <property type="match status" value="1"/>
</dbReference>
<evidence type="ECO:0000256" key="2">
    <source>
        <dbReference type="ARBA" id="ARBA00022723"/>
    </source>
</evidence>
<dbReference type="Proteomes" id="UP000583454">
    <property type="component" value="Unassembled WGS sequence"/>
</dbReference>
<dbReference type="Pfam" id="PF00753">
    <property type="entry name" value="Lactamase_B"/>
    <property type="match status" value="1"/>
</dbReference>
<dbReference type="InterPro" id="IPR036866">
    <property type="entry name" value="RibonucZ/Hydroxyglut_hydro"/>
</dbReference>
<keyword evidence="4" id="KW-0862">Zinc</keyword>
<dbReference type="PANTHER" id="PTHR42978:SF6">
    <property type="entry name" value="QUORUM-QUENCHING LACTONASE YTNP-RELATED"/>
    <property type="match status" value="1"/>
</dbReference>
<evidence type="ECO:0000313" key="9">
    <source>
        <dbReference type="Proteomes" id="UP000583454"/>
    </source>
</evidence>
<evidence type="ECO:0000313" key="8">
    <source>
        <dbReference type="EMBL" id="MBB5755563.1"/>
    </source>
</evidence>
<dbReference type="RefSeq" id="WP_183563576.1">
    <property type="nucleotide sequence ID" value="NZ_JACHOP010000001.1"/>
</dbReference>
<evidence type="ECO:0000256" key="4">
    <source>
        <dbReference type="ARBA" id="ARBA00022833"/>
    </source>
</evidence>
<evidence type="ECO:0000256" key="3">
    <source>
        <dbReference type="ARBA" id="ARBA00022801"/>
    </source>
</evidence>
<dbReference type="GO" id="GO:0016787">
    <property type="term" value="F:hydrolase activity"/>
    <property type="evidence" value="ECO:0007669"/>
    <property type="project" value="UniProtKB-KW"/>
</dbReference>
<dbReference type="InterPro" id="IPR006311">
    <property type="entry name" value="TAT_signal"/>
</dbReference>
<evidence type="ECO:0000256" key="6">
    <source>
        <dbReference type="SAM" id="SignalP"/>
    </source>
</evidence>
<dbReference type="AlphaFoldDB" id="A0A840ZF64"/>
<protein>
    <submittedName>
        <fullName evidence="8">Glyoxylase-like metal-dependent hydrolase (Beta-lactamase superfamily II)</fullName>
    </submittedName>
</protein>
<reference evidence="8 9" key="1">
    <citation type="submission" date="2020-08" db="EMBL/GenBank/DDBJ databases">
        <title>Genomic Encyclopedia of Type Strains, Phase IV (KMG-IV): sequencing the most valuable type-strain genomes for metagenomic binning, comparative biology and taxonomic classification.</title>
        <authorList>
            <person name="Goeker M."/>
        </authorList>
    </citation>
    <scope>NUCLEOTIDE SEQUENCE [LARGE SCALE GENOMIC DNA]</scope>
    <source>
        <strain evidence="8 9">DSM 2163</strain>
    </source>
</reference>
<dbReference type="SUPFAM" id="SSF56281">
    <property type="entry name" value="Metallo-hydrolase/oxidoreductase"/>
    <property type="match status" value="1"/>
</dbReference>
<keyword evidence="9" id="KW-1185">Reference proteome</keyword>
<dbReference type="CDD" id="cd07720">
    <property type="entry name" value="OPHC2-like_MBL-fold"/>
    <property type="match status" value="1"/>
</dbReference>
<keyword evidence="2" id="KW-0479">Metal-binding</keyword>
<dbReference type="SMART" id="SM00849">
    <property type="entry name" value="Lactamase_B"/>
    <property type="match status" value="1"/>
</dbReference>
<proteinExistence type="inferred from homology"/>
<evidence type="ECO:0000256" key="5">
    <source>
        <dbReference type="SAM" id="MobiDB-lite"/>
    </source>
</evidence>